<keyword evidence="6" id="KW-0040">ANK repeat</keyword>
<organism evidence="8 9">
    <name type="scientific">Trichoderma arundinaceum</name>
    <dbReference type="NCBI Taxonomy" id="490622"/>
    <lineage>
        <taxon>Eukaryota</taxon>
        <taxon>Fungi</taxon>
        <taxon>Dikarya</taxon>
        <taxon>Ascomycota</taxon>
        <taxon>Pezizomycotina</taxon>
        <taxon>Sordariomycetes</taxon>
        <taxon>Hypocreomycetidae</taxon>
        <taxon>Hypocreales</taxon>
        <taxon>Hypocreaceae</taxon>
        <taxon>Trichoderma</taxon>
    </lineage>
</organism>
<protein>
    <submittedName>
        <fullName evidence="8">Serine threonine-kinase gad8</fullName>
    </submittedName>
</protein>
<dbReference type="PANTHER" id="PTHR24351">
    <property type="entry name" value="RIBOSOMAL PROTEIN S6 KINASE"/>
    <property type="match status" value="1"/>
</dbReference>
<evidence type="ECO:0000256" key="3">
    <source>
        <dbReference type="ARBA" id="ARBA00022741"/>
    </source>
</evidence>
<evidence type="ECO:0000256" key="2">
    <source>
        <dbReference type="ARBA" id="ARBA00022679"/>
    </source>
</evidence>
<comment type="caution">
    <text evidence="8">The sequence shown here is derived from an EMBL/GenBank/DDBJ whole genome shotgun (WGS) entry which is preliminary data.</text>
</comment>
<evidence type="ECO:0000256" key="4">
    <source>
        <dbReference type="ARBA" id="ARBA00022777"/>
    </source>
</evidence>
<feature type="repeat" description="ANK" evidence="6">
    <location>
        <begin position="565"/>
        <end position="597"/>
    </location>
</feature>
<dbReference type="PROSITE" id="PS50088">
    <property type="entry name" value="ANK_REPEAT"/>
    <property type="match status" value="2"/>
</dbReference>
<keyword evidence="5" id="KW-0067">ATP-binding</keyword>
<feature type="repeat" description="ANK" evidence="6">
    <location>
        <begin position="686"/>
        <end position="718"/>
    </location>
</feature>
<dbReference type="EMBL" id="PXOA01000912">
    <property type="protein sequence ID" value="RFU72247.1"/>
    <property type="molecule type" value="Genomic_DNA"/>
</dbReference>
<dbReference type="SUPFAM" id="SSF56112">
    <property type="entry name" value="Protein kinase-like (PK-like)"/>
    <property type="match status" value="1"/>
</dbReference>
<dbReference type="Proteomes" id="UP000266272">
    <property type="component" value="Unassembled WGS sequence"/>
</dbReference>
<evidence type="ECO:0000259" key="7">
    <source>
        <dbReference type="PROSITE" id="PS50011"/>
    </source>
</evidence>
<dbReference type="InterPro" id="IPR036770">
    <property type="entry name" value="Ankyrin_rpt-contain_sf"/>
</dbReference>
<dbReference type="STRING" id="490622.A0A395N8X0"/>
<dbReference type="SMART" id="SM00248">
    <property type="entry name" value="ANK"/>
    <property type="match status" value="5"/>
</dbReference>
<evidence type="ECO:0000313" key="9">
    <source>
        <dbReference type="Proteomes" id="UP000266272"/>
    </source>
</evidence>
<reference evidence="8 9" key="1">
    <citation type="journal article" date="2018" name="PLoS Pathog.">
        <title>Evolution of structural diversity of trichothecenes, a family of toxins produced by plant pathogenic and entomopathogenic fungi.</title>
        <authorList>
            <person name="Proctor R.H."/>
            <person name="McCormick S.P."/>
            <person name="Kim H.S."/>
            <person name="Cardoza R.E."/>
            <person name="Stanley A.M."/>
            <person name="Lindo L."/>
            <person name="Kelly A."/>
            <person name="Brown D.W."/>
            <person name="Lee T."/>
            <person name="Vaughan M.M."/>
            <person name="Alexander N.J."/>
            <person name="Busman M."/>
            <person name="Gutierrez S."/>
        </authorList>
    </citation>
    <scope>NUCLEOTIDE SEQUENCE [LARGE SCALE GENOMIC DNA]</scope>
    <source>
        <strain evidence="8 9">IBT 40837</strain>
    </source>
</reference>
<dbReference type="Gene3D" id="1.10.510.10">
    <property type="entry name" value="Transferase(Phosphotransferase) domain 1"/>
    <property type="match status" value="1"/>
</dbReference>
<dbReference type="InterPro" id="IPR000719">
    <property type="entry name" value="Prot_kinase_dom"/>
</dbReference>
<keyword evidence="1" id="KW-0723">Serine/threonine-protein kinase</keyword>
<proteinExistence type="predicted"/>
<keyword evidence="2" id="KW-0808">Transferase</keyword>
<dbReference type="InterPro" id="IPR002110">
    <property type="entry name" value="Ankyrin_rpt"/>
</dbReference>
<name>A0A395N8X0_TRIAR</name>
<feature type="domain" description="Protein kinase" evidence="7">
    <location>
        <begin position="122"/>
        <end position="404"/>
    </location>
</feature>
<dbReference type="Gene3D" id="3.30.200.20">
    <property type="entry name" value="Phosphorylase Kinase, domain 1"/>
    <property type="match status" value="1"/>
</dbReference>
<dbReference type="AlphaFoldDB" id="A0A395N8X0"/>
<accession>A0A395N8X0</accession>
<dbReference type="Pfam" id="PF00069">
    <property type="entry name" value="Pkinase"/>
    <property type="match status" value="1"/>
</dbReference>
<dbReference type="GO" id="GO:0004674">
    <property type="term" value="F:protein serine/threonine kinase activity"/>
    <property type="evidence" value="ECO:0007669"/>
    <property type="project" value="UniProtKB-KW"/>
</dbReference>
<evidence type="ECO:0000256" key="6">
    <source>
        <dbReference type="PROSITE-ProRule" id="PRU00023"/>
    </source>
</evidence>
<dbReference type="OrthoDB" id="1278353at2759"/>
<sequence>MTEPVTLHEAVGLSAPDDYKELSNDSKHSHGLCVGGLIRCKRCNLPQTLVEYDKRQIPLSRPLGTTENPKWIRDYDTCKFYVRRFTELTISFYLCHPNGSETSQDAFIGVARVNPFDALQEFESKWLMIEDGPGKVHVSFAYATLENEALKEEEFSYDLSDMAVSHSGLLAQCKKDDTKAKYFERIVSTDRLSLSELTSGLPSRINHPFISTTTRIFQSEHGLHLLSPFSSGGRLFNHPLEQKCFNVERSKIYLAEILCAVEYLHDVHEIFAWLKPRSVLLDENGHITLCGFGLFLSEISHEKPRIQHGWPEYPAPEMLLGQGEFRMADWWTLGIFLYTMLTGLSPFYDKDPGKVTDTILNQPIQFPEHLPPDAQDIMVKLLNRDPKQRLGAHGVSEIKTHPFFEGIHWHEILQRKHQPAFKPQHAAWHLEHHGVPNSLEPPPSELFVPFSFGRMYPEHRRKVPRSHQEVILADNDWDLVWEESDPRKFHFCNRRTGEKKPIPPQAAARSTVRKAAQDDESIIAIPSRHQKLEVLGAALQAGYENVISQLLEYGVDLNVNIIGADRKSPLLWAVKHENLGLVRLFLDKGADANFFGSDYPIRDAPLSTAVRIGNQEIAEVLVGKTDRVASTRALCVAIDQDDPPMVKLLLANGVQCEYSEGDRPPPYVPTDFGTTDCRFGEEPDPDYIPPLVRAVVYGNLDMVRLLLSYGADANVGYHDVSWIELQMEREELIKFGCGRVIHLAMELRQREMVQLLLDSGADIKLGRPAWEISILHPKERI</sequence>
<dbReference type="GO" id="GO:0005524">
    <property type="term" value="F:ATP binding"/>
    <property type="evidence" value="ECO:0007669"/>
    <property type="project" value="UniProtKB-KW"/>
</dbReference>
<dbReference type="SUPFAM" id="SSF48403">
    <property type="entry name" value="Ankyrin repeat"/>
    <property type="match status" value="1"/>
</dbReference>
<dbReference type="PROSITE" id="PS50297">
    <property type="entry name" value="ANK_REP_REGION"/>
    <property type="match status" value="2"/>
</dbReference>
<dbReference type="InterPro" id="IPR011009">
    <property type="entry name" value="Kinase-like_dom_sf"/>
</dbReference>
<keyword evidence="9" id="KW-1185">Reference proteome</keyword>
<evidence type="ECO:0000313" key="8">
    <source>
        <dbReference type="EMBL" id="RFU72247.1"/>
    </source>
</evidence>
<dbReference type="SMART" id="SM00220">
    <property type="entry name" value="S_TKc"/>
    <property type="match status" value="1"/>
</dbReference>
<keyword evidence="3" id="KW-0547">Nucleotide-binding</keyword>
<dbReference type="Pfam" id="PF13606">
    <property type="entry name" value="Ank_3"/>
    <property type="match status" value="1"/>
</dbReference>
<dbReference type="Gene3D" id="1.25.40.20">
    <property type="entry name" value="Ankyrin repeat-containing domain"/>
    <property type="match status" value="1"/>
</dbReference>
<dbReference type="PROSITE" id="PS50011">
    <property type="entry name" value="PROTEIN_KINASE_DOM"/>
    <property type="match status" value="1"/>
</dbReference>
<keyword evidence="4 8" id="KW-0418">Kinase</keyword>
<gene>
    <name evidence="8" type="ORF">TARUN_10001</name>
</gene>
<evidence type="ECO:0000256" key="5">
    <source>
        <dbReference type="ARBA" id="ARBA00022840"/>
    </source>
</evidence>
<evidence type="ECO:0000256" key="1">
    <source>
        <dbReference type="ARBA" id="ARBA00022527"/>
    </source>
</evidence>